<dbReference type="RefSeq" id="WP_189496655.1">
    <property type="nucleotide sequence ID" value="NZ_BMZH01000004.1"/>
</dbReference>
<keyword evidence="10" id="KW-1185">Reference proteome</keyword>
<evidence type="ECO:0000256" key="1">
    <source>
        <dbReference type="ARBA" id="ARBA00000971"/>
    </source>
</evidence>
<reference evidence="9" key="1">
    <citation type="journal article" date="2014" name="Int. J. Syst. Evol. Microbiol.">
        <title>Complete genome sequence of Corynebacterium casei LMG S-19264T (=DSM 44701T), isolated from a smear-ripened cheese.</title>
        <authorList>
            <consortium name="US DOE Joint Genome Institute (JGI-PGF)"/>
            <person name="Walter F."/>
            <person name="Albersmeier A."/>
            <person name="Kalinowski J."/>
            <person name="Ruckert C."/>
        </authorList>
    </citation>
    <scope>NUCLEOTIDE SEQUENCE</scope>
    <source>
        <strain evidence="9">KCTC 32513</strain>
    </source>
</reference>
<dbReference type="Proteomes" id="UP000634004">
    <property type="component" value="Unassembled WGS sequence"/>
</dbReference>
<dbReference type="AlphaFoldDB" id="A0A8J3CRS6"/>
<protein>
    <recommendedName>
        <fullName evidence="6">Peptidyl-prolyl cis-trans isomerase</fullName>
        <ecNumber evidence="6">5.2.1.8</ecNumber>
    </recommendedName>
</protein>
<keyword evidence="3 5" id="KW-0697">Rotamase</keyword>
<feature type="chain" id="PRO_5035194483" description="Peptidyl-prolyl cis-trans isomerase" evidence="7">
    <location>
        <begin position="21"/>
        <end position="184"/>
    </location>
</feature>
<dbReference type="GO" id="GO:0003755">
    <property type="term" value="F:peptidyl-prolyl cis-trans isomerase activity"/>
    <property type="evidence" value="ECO:0007669"/>
    <property type="project" value="UniProtKB-UniRule"/>
</dbReference>
<evidence type="ECO:0000256" key="2">
    <source>
        <dbReference type="ARBA" id="ARBA00006577"/>
    </source>
</evidence>
<reference evidence="9" key="2">
    <citation type="submission" date="2020-09" db="EMBL/GenBank/DDBJ databases">
        <authorList>
            <person name="Sun Q."/>
            <person name="Kim S."/>
        </authorList>
    </citation>
    <scope>NUCLEOTIDE SEQUENCE</scope>
    <source>
        <strain evidence="9">KCTC 32513</strain>
    </source>
</reference>
<evidence type="ECO:0000313" key="9">
    <source>
        <dbReference type="EMBL" id="GHA91310.1"/>
    </source>
</evidence>
<evidence type="ECO:0000256" key="4">
    <source>
        <dbReference type="ARBA" id="ARBA00023235"/>
    </source>
</evidence>
<evidence type="ECO:0000256" key="3">
    <source>
        <dbReference type="ARBA" id="ARBA00023110"/>
    </source>
</evidence>
<dbReference type="PANTHER" id="PTHR43811:SF19">
    <property type="entry name" value="39 KDA FK506-BINDING NUCLEAR PROTEIN"/>
    <property type="match status" value="1"/>
</dbReference>
<dbReference type="PANTHER" id="PTHR43811">
    <property type="entry name" value="FKBP-TYPE PEPTIDYL-PROLYL CIS-TRANS ISOMERASE FKPA"/>
    <property type="match status" value="1"/>
</dbReference>
<dbReference type="Gene3D" id="3.10.50.40">
    <property type="match status" value="1"/>
</dbReference>
<comment type="catalytic activity">
    <reaction evidence="1 5 6">
        <text>[protein]-peptidylproline (omega=180) = [protein]-peptidylproline (omega=0)</text>
        <dbReference type="Rhea" id="RHEA:16237"/>
        <dbReference type="Rhea" id="RHEA-COMP:10747"/>
        <dbReference type="Rhea" id="RHEA-COMP:10748"/>
        <dbReference type="ChEBI" id="CHEBI:83833"/>
        <dbReference type="ChEBI" id="CHEBI:83834"/>
        <dbReference type="EC" id="5.2.1.8"/>
    </reaction>
</comment>
<proteinExistence type="inferred from homology"/>
<dbReference type="EMBL" id="BMZH01000004">
    <property type="protein sequence ID" value="GHA91310.1"/>
    <property type="molecule type" value="Genomic_DNA"/>
</dbReference>
<feature type="domain" description="PPIase FKBP-type" evidence="8">
    <location>
        <begin position="99"/>
        <end position="183"/>
    </location>
</feature>
<organism evidence="9 10">
    <name type="scientific">Algimonas arctica</name>
    <dbReference type="NCBI Taxonomy" id="1479486"/>
    <lineage>
        <taxon>Bacteria</taxon>
        <taxon>Pseudomonadati</taxon>
        <taxon>Pseudomonadota</taxon>
        <taxon>Alphaproteobacteria</taxon>
        <taxon>Maricaulales</taxon>
        <taxon>Robiginitomaculaceae</taxon>
        <taxon>Algimonas</taxon>
    </lineage>
</organism>
<accession>A0A8J3CRS6</accession>
<keyword evidence="7" id="KW-0732">Signal</keyword>
<dbReference type="InterPro" id="IPR046357">
    <property type="entry name" value="PPIase_dom_sf"/>
</dbReference>
<name>A0A8J3CRS6_9PROT</name>
<comment type="similarity">
    <text evidence="2 6">Belongs to the FKBP-type PPIase family.</text>
</comment>
<dbReference type="SUPFAM" id="SSF54534">
    <property type="entry name" value="FKBP-like"/>
    <property type="match status" value="1"/>
</dbReference>
<evidence type="ECO:0000256" key="7">
    <source>
        <dbReference type="SAM" id="SignalP"/>
    </source>
</evidence>
<keyword evidence="4 5" id="KW-0413">Isomerase</keyword>
<dbReference type="PROSITE" id="PS51257">
    <property type="entry name" value="PROKAR_LIPOPROTEIN"/>
    <property type="match status" value="1"/>
</dbReference>
<evidence type="ECO:0000256" key="5">
    <source>
        <dbReference type="PROSITE-ProRule" id="PRU00277"/>
    </source>
</evidence>
<evidence type="ECO:0000313" key="10">
    <source>
        <dbReference type="Proteomes" id="UP000634004"/>
    </source>
</evidence>
<evidence type="ECO:0000259" key="8">
    <source>
        <dbReference type="PROSITE" id="PS50059"/>
    </source>
</evidence>
<gene>
    <name evidence="9" type="ORF">GCM10009069_13110</name>
</gene>
<comment type="caution">
    <text evidence="9">The sequence shown here is derived from an EMBL/GenBank/DDBJ whole genome shotgun (WGS) entry which is preliminary data.</text>
</comment>
<dbReference type="Pfam" id="PF00254">
    <property type="entry name" value="FKBP_C"/>
    <property type="match status" value="1"/>
</dbReference>
<sequence>MTRILATASLAALLAACAPASDDMEANGDAAAMNAVTVCPDAMIVGLDAYPDESLPDTEDFADWHIQNAARDDVEQTDSGLQYKVIQAGIKNGVKPDAGESITANYHGYFPNGEVFDSSYVKGSPMTHKSNGFIPGWNQSLADMAVCEARTLYIPADLAYGNSGAGGRPTGTLVFNMQLISVNR</sequence>
<dbReference type="InterPro" id="IPR001179">
    <property type="entry name" value="PPIase_FKBP_dom"/>
</dbReference>
<feature type="signal peptide" evidence="7">
    <location>
        <begin position="1"/>
        <end position="20"/>
    </location>
</feature>
<evidence type="ECO:0000256" key="6">
    <source>
        <dbReference type="RuleBase" id="RU003915"/>
    </source>
</evidence>
<dbReference type="EC" id="5.2.1.8" evidence="6"/>
<dbReference type="PROSITE" id="PS50059">
    <property type="entry name" value="FKBP_PPIASE"/>
    <property type="match status" value="1"/>
</dbReference>